<dbReference type="InterPro" id="IPR012349">
    <property type="entry name" value="Split_barrel_FMN-bd"/>
</dbReference>
<protein>
    <submittedName>
        <fullName evidence="2">Pyridoxamine 5'-phosphate oxidase family protein</fullName>
    </submittedName>
</protein>
<accession>A0A923T8W0</accession>
<reference evidence="2" key="1">
    <citation type="submission" date="2020-08" db="EMBL/GenBank/DDBJ databases">
        <title>Lewinella bacteria from marine environments.</title>
        <authorList>
            <person name="Zhong Y."/>
        </authorList>
    </citation>
    <scope>NUCLEOTIDE SEQUENCE</scope>
    <source>
        <strain evidence="2">KCTC 42187</strain>
    </source>
</reference>
<dbReference type="AlphaFoldDB" id="A0A923T8W0"/>
<dbReference type="EMBL" id="JACSIT010000098">
    <property type="protein sequence ID" value="MBC6994393.1"/>
    <property type="molecule type" value="Genomic_DNA"/>
</dbReference>
<keyword evidence="3" id="KW-1185">Reference proteome</keyword>
<proteinExistence type="predicted"/>
<evidence type="ECO:0000313" key="3">
    <source>
        <dbReference type="Proteomes" id="UP000650081"/>
    </source>
</evidence>
<name>A0A923T8W0_9BACT</name>
<dbReference type="RefSeq" id="WP_187466469.1">
    <property type="nucleotide sequence ID" value="NZ_JACSIT010000098.1"/>
</dbReference>
<organism evidence="2 3">
    <name type="scientific">Neolewinella lacunae</name>
    <dbReference type="NCBI Taxonomy" id="1517758"/>
    <lineage>
        <taxon>Bacteria</taxon>
        <taxon>Pseudomonadati</taxon>
        <taxon>Bacteroidota</taxon>
        <taxon>Saprospiria</taxon>
        <taxon>Saprospirales</taxon>
        <taxon>Lewinellaceae</taxon>
        <taxon>Neolewinella</taxon>
    </lineage>
</organism>
<dbReference type="Pfam" id="PF01243">
    <property type="entry name" value="PNPOx_N"/>
    <property type="match status" value="1"/>
</dbReference>
<evidence type="ECO:0000313" key="2">
    <source>
        <dbReference type="EMBL" id="MBC6994393.1"/>
    </source>
</evidence>
<evidence type="ECO:0000259" key="1">
    <source>
        <dbReference type="Pfam" id="PF01243"/>
    </source>
</evidence>
<feature type="domain" description="Pyridoxamine 5'-phosphate oxidase N-terminal" evidence="1">
    <location>
        <begin position="9"/>
        <end position="131"/>
    </location>
</feature>
<dbReference type="InterPro" id="IPR011576">
    <property type="entry name" value="Pyridox_Oxase_N"/>
</dbReference>
<dbReference type="Gene3D" id="2.30.110.10">
    <property type="entry name" value="Electron Transport, Fmn-binding Protein, Chain A"/>
    <property type="match status" value="1"/>
</dbReference>
<dbReference type="PANTHER" id="PTHR39336">
    <property type="entry name" value="PYRIDOXAMINE PHOSPHATE OXIDASE FAMILY PROTEIN (AFU_ORTHOLOGUE AFUA_6G11440)"/>
    <property type="match status" value="1"/>
</dbReference>
<dbReference type="PANTHER" id="PTHR39336:SF1">
    <property type="entry name" value="PYRIDOXAMINE PHOSPHATE OXIDASE FAMILY PROTEIN (AFU_ORTHOLOGUE AFUA_6G11440)"/>
    <property type="match status" value="1"/>
</dbReference>
<sequence length="183" mass="20379">MAKQFPRLDQRLTDFIQAQQIFFVATAPAAGRVNCSPKGMDSLRVLAPDRICWLNVTGSGNETAAHVLENGRMTLMWCAFAGPPLILRAYGTARTVHRLDADWEDLSAQLPQQPGARQIFDLKIELVQTSCGMAVPYFDFQEDRRLLSDWANKKEADGTLAAYWEEKNLVSVDGQPTGLPLPE</sequence>
<dbReference type="SUPFAM" id="SSF50475">
    <property type="entry name" value="FMN-binding split barrel"/>
    <property type="match status" value="1"/>
</dbReference>
<gene>
    <name evidence="2" type="ORF">H9S92_09475</name>
</gene>
<dbReference type="Proteomes" id="UP000650081">
    <property type="component" value="Unassembled WGS sequence"/>
</dbReference>
<comment type="caution">
    <text evidence="2">The sequence shown here is derived from an EMBL/GenBank/DDBJ whole genome shotgun (WGS) entry which is preliminary data.</text>
</comment>